<evidence type="ECO:0000313" key="1">
    <source>
        <dbReference type="EMBL" id="VAV91805.1"/>
    </source>
</evidence>
<name>A0A3B0S9P5_9ZZZZ</name>
<dbReference type="EMBL" id="UOEE01000133">
    <property type="protein sequence ID" value="VAV91805.1"/>
    <property type="molecule type" value="Genomic_DNA"/>
</dbReference>
<accession>A0A3B0S9P5</accession>
<reference evidence="1" key="1">
    <citation type="submission" date="2018-06" db="EMBL/GenBank/DDBJ databases">
        <authorList>
            <person name="Zhirakovskaya E."/>
        </authorList>
    </citation>
    <scope>NUCLEOTIDE SEQUENCE</scope>
</reference>
<gene>
    <name evidence="1" type="ORF">MNBD_ALPHA06-773</name>
</gene>
<proteinExistence type="predicted"/>
<sequence length="232" mass="25978">MMSFDDYQTDIKWPVPAQPPGDWKTLEQEEAGAILADTLKDGAVSVLCARALPLGFYPEHLAVEVLLDTKNDAGAGVLTLVVGKQATVLRGMSWVIHEFNENIPVSLPDLETAKSYLQFFCFYVHGEQGSFRVIETVDDIPWNSEPGVAKLKRKLKKIIKPVQIKQTSSPSEGFLCDALICYDKALFYSQFHIQKTGMIEMLDDEFLDLEYDQETLPIAPDLCVEAIRYAGQ</sequence>
<protein>
    <submittedName>
        <fullName evidence="1">Uncharacterized protein</fullName>
    </submittedName>
</protein>
<dbReference type="AlphaFoldDB" id="A0A3B0S9P5"/>
<organism evidence="1">
    <name type="scientific">hydrothermal vent metagenome</name>
    <dbReference type="NCBI Taxonomy" id="652676"/>
    <lineage>
        <taxon>unclassified sequences</taxon>
        <taxon>metagenomes</taxon>
        <taxon>ecological metagenomes</taxon>
    </lineage>
</organism>